<dbReference type="OMA" id="CATHDRS"/>
<keyword evidence="2" id="KW-1185">Reference proteome</keyword>
<dbReference type="AlphaFoldDB" id="A0A0P1B0X8"/>
<dbReference type="Proteomes" id="UP000054928">
    <property type="component" value="Unassembled WGS sequence"/>
</dbReference>
<dbReference type="EMBL" id="CCYD01002577">
    <property type="protein sequence ID" value="CEG47424.1"/>
    <property type="molecule type" value="Genomic_DNA"/>
</dbReference>
<dbReference type="OrthoDB" id="106937at2759"/>
<dbReference type="RefSeq" id="XP_024583793.1">
    <property type="nucleotide sequence ID" value="XM_024718389.1"/>
</dbReference>
<evidence type="ECO:0000313" key="1">
    <source>
        <dbReference type="EMBL" id="CEG47424.1"/>
    </source>
</evidence>
<sequence>MPLLLRPTAPSPSIDELVFAASVAPFSLQTSQRAVSLALSECPTHGQLSQHRRRSTASAEVDLNGVLNDTIKKSKQHLACRVSQPSLRCSSGLTKVKGTVDMDANLRDLKLSAHESQLDDDNLFTDGSCASEVERNSSLMSCSCSCADANEFAISSSSIVIEDCQLAVVEKELLDLRKTLLRKLCSRLTKLTTLARRKSISKPIH</sequence>
<reference evidence="2" key="1">
    <citation type="submission" date="2014-09" db="EMBL/GenBank/DDBJ databases">
        <authorList>
            <person name="Sharma Rahul"/>
            <person name="Thines Marco"/>
        </authorList>
    </citation>
    <scope>NUCLEOTIDE SEQUENCE [LARGE SCALE GENOMIC DNA]</scope>
</reference>
<proteinExistence type="predicted"/>
<protein>
    <submittedName>
        <fullName evidence="1">Uncharacterized protein</fullName>
    </submittedName>
</protein>
<evidence type="ECO:0000313" key="2">
    <source>
        <dbReference type="Proteomes" id="UP000054928"/>
    </source>
</evidence>
<dbReference type="GeneID" id="36399354"/>
<name>A0A0P1B0X8_PLAHL</name>
<accession>A0A0P1B0X8</accession>
<organism evidence="1 2">
    <name type="scientific">Plasmopara halstedii</name>
    <name type="common">Downy mildew of sunflower</name>
    <dbReference type="NCBI Taxonomy" id="4781"/>
    <lineage>
        <taxon>Eukaryota</taxon>
        <taxon>Sar</taxon>
        <taxon>Stramenopiles</taxon>
        <taxon>Oomycota</taxon>
        <taxon>Peronosporomycetes</taxon>
        <taxon>Peronosporales</taxon>
        <taxon>Peronosporaceae</taxon>
        <taxon>Plasmopara</taxon>
    </lineage>
</organism>